<evidence type="ECO:0000313" key="2">
    <source>
        <dbReference type="EMBL" id="CAI6371066.1"/>
    </source>
</evidence>
<sequence length="210" mass="24071">MPRNRFELILRFLHFSDNEKFDGDKIDRVRNLVEKMIHNFQNVIEPDEHLAVDETMVPFRGRLGFRQYIPGKSHKYGVKLFKLCGTDGYTYNVQIYAGKSQVDGKGLACKVVLNLCQMYLNANRTITTDNFYSSLPLAYELLKNKTPLIGTLRSNRVKVLGVTDAKLKRGEIVGKENADGIVIGKWRDKRDITMLSTRHGIDMIDMGKKK</sequence>
<comment type="caution">
    <text evidence="2">The sequence shown here is derived from an EMBL/GenBank/DDBJ whole genome shotgun (WGS) entry which is preliminary data.</text>
</comment>
<name>A0AAV0XV18_9HEMI</name>
<dbReference type="PANTHER" id="PTHR46599:SF3">
    <property type="entry name" value="PIGGYBAC TRANSPOSABLE ELEMENT-DERIVED PROTEIN 4"/>
    <property type="match status" value="1"/>
</dbReference>
<accession>A0AAV0XV18</accession>
<reference evidence="2 3" key="1">
    <citation type="submission" date="2023-01" db="EMBL/GenBank/DDBJ databases">
        <authorList>
            <person name="Whitehead M."/>
        </authorList>
    </citation>
    <scope>NUCLEOTIDE SEQUENCE [LARGE SCALE GENOMIC DNA]</scope>
</reference>
<organism evidence="2 3">
    <name type="scientific">Macrosiphum euphorbiae</name>
    <name type="common">potato aphid</name>
    <dbReference type="NCBI Taxonomy" id="13131"/>
    <lineage>
        <taxon>Eukaryota</taxon>
        <taxon>Metazoa</taxon>
        <taxon>Ecdysozoa</taxon>
        <taxon>Arthropoda</taxon>
        <taxon>Hexapoda</taxon>
        <taxon>Insecta</taxon>
        <taxon>Pterygota</taxon>
        <taxon>Neoptera</taxon>
        <taxon>Paraneoptera</taxon>
        <taxon>Hemiptera</taxon>
        <taxon>Sternorrhyncha</taxon>
        <taxon>Aphidomorpha</taxon>
        <taxon>Aphidoidea</taxon>
        <taxon>Aphididae</taxon>
        <taxon>Macrosiphini</taxon>
        <taxon>Macrosiphum</taxon>
    </lineage>
</organism>
<evidence type="ECO:0000313" key="3">
    <source>
        <dbReference type="Proteomes" id="UP001160148"/>
    </source>
</evidence>
<evidence type="ECO:0000259" key="1">
    <source>
        <dbReference type="Pfam" id="PF13843"/>
    </source>
</evidence>
<protein>
    <recommendedName>
        <fullName evidence="1">PiggyBac transposable element-derived protein domain-containing protein</fullName>
    </recommendedName>
</protein>
<gene>
    <name evidence="2" type="ORF">MEUPH1_LOCUS25113</name>
</gene>
<dbReference type="Pfam" id="PF13843">
    <property type="entry name" value="DDE_Tnp_1_7"/>
    <property type="match status" value="1"/>
</dbReference>
<proteinExistence type="predicted"/>
<dbReference type="AlphaFoldDB" id="A0AAV0XV18"/>
<dbReference type="PANTHER" id="PTHR46599">
    <property type="entry name" value="PIGGYBAC TRANSPOSABLE ELEMENT-DERIVED PROTEIN 4"/>
    <property type="match status" value="1"/>
</dbReference>
<dbReference type="InterPro" id="IPR029526">
    <property type="entry name" value="PGBD"/>
</dbReference>
<feature type="domain" description="PiggyBac transposable element-derived protein" evidence="1">
    <location>
        <begin position="1"/>
        <end position="204"/>
    </location>
</feature>
<dbReference type="Proteomes" id="UP001160148">
    <property type="component" value="Unassembled WGS sequence"/>
</dbReference>
<keyword evidence="3" id="KW-1185">Reference proteome</keyword>
<dbReference type="EMBL" id="CARXXK010000718">
    <property type="protein sequence ID" value="CAI6371066.1"/>
    <property type="molecule type" value="Genomic_DNA"/>
</dbReference>